<evidence type="ECO:0000256" key="2">
    <source>
        <dbReference type="ARBA" id="ARBA00004123"/>
    </source>
</evidence>
<dbReference type="GO" id="GO:0004518">
    <property type="term" value="F:nuclease activity"/>
    <property type="evidence" value="ECO:0007669"/>
    <property type="project" value="UniProtKB-KW"/>
</dbReference>
<comment type="subcellular location">
    <subcellularLocation>
        <location evidence="2">Nucleus</location>
    </subcellularLocation>
</comment>
<dbReference type="Proteomes" id="UP001642360">
    <property type="component" value="Unassembled WGS sequence"/>
</dbReference>
<dbReference type="AlphaFoldDB" id="A0ABC8UA61"/>
<dbReference type="PANTHER" id="PTHR22930:SF190">
    <property type="entry name" value="OS06G0164500 PROTEIN"/>
    <property type="match status" value="1"/>
</dbReference>
<organism evidence="10 11">
    <name type="scientific">Ilex paraguariensis</name>
    <name type="common">yerba mate</name>
    <dbReference type="NCBI Taxonomy" id="185542"/>
    <lineage>
        <taxon>Eukaryota</taxon>
        <taxon>Viridiplantae</taxon>
        <taxon>Streptophyta</taxon>
        <taxon>Embryophyta</taxon>
        <taxon>Tracheophyta</taxon>
        <taxon>Spermatophyta</taxon>
        <taxon>Magnoliopsida</taxon>
        <taxon>eudicotyledons</taxon>
        <taxon>Gunneridae</taxon>
        <taxon>Pentapetalae</taxon>
        <taxon>asterids</taxon>
        <taxon>campanulids</taxon>
        <taxon>Aquifoliales</taxon>
        <taxon>Aquifoliaceae</taxon>
        <taxon>Ilex</taxon>
    </lineage>
</organism>
<keyword evidence="6" id="KW-0378">Hydrolase</keyword>
<name>A0ABC8UA61_9AQUA</name>
<evidence type="ECO:0000259" key="9">
    <source>
        <dbReference type="Pfam" id="PF13359"/>
    </source>
</evidence>
<comment type="similarity">
    <text evidence="3">Belongs to the HARBI1 family.</text>
</comment>
<keyword evidence="11" id="KW-1185">Reference proteome</keyword>
<feature type="domain" description="DDE Tnp4" evidence="9">
    <location>
        <begin position="247"/>
        <end position="386"/>
    </location>
</feature>
<comment type="caution">
    <text evidence="10">The sequence shown here is derived from an EMBL/GenBank/DDBJ whole genome shotgun (WGS) entry which is preliminary data.</text>
</comment>
<dbReference type="InterPro" id="IPR027806">
    <property type="entry name" value="HARBI1_dom"/>
</dbReference>
<reference evidence="10 11" key="1">
    <citation type="submission" date="2024-02" db="EMBL/GenBank/DDBJ databases">
        <authorList>
            <person name="Vignale AGUSTIN F."/>
            <person name="Sosa J E."/>
            <person name="Modenutti C."/>
        </authorList>
    </citation>
    <scope>NUCLEOTIDE SEQUENCE [LARGE SCALE GENOMIC DNA]</scope>
</reference>
<evidence type="ECO:0000313" key="11">
    <source>
        <dbReference type="Proteomes" id="UP001642360"/>
    </source>
</evidence>
<evidence type="ECO:0000256" key="7">
    <source>
        <dbReference type="ARBA" id="ARBA00023242"/>
    </source>
</evidence>
<dbReference type="GO" id="GO:0005634">
    <property type="term" value="C:nucleus"/>
    <property type="evidence" value="ECO:0007669"/>
    <property type="project" value="UniProtKB-SubCell"/>
</dbReference>
<evidence type="ECO:0000256" key="3">
    <source>
        <dbReference type="ARBA" id="ARBA00006958"/>
    </source>
</evidence>
<evidence type="ECO:0000256" key="6">
    <source>
        <dbReference type="ARBA" id="ARBA00022801"/>
    </source>
</evidence>
<evidence type="ECO:0000313" key="10">
    <source>
        <dbReference type="EMBL" id="CAK9178644.1"/>
    </source>
</evidence>
<keyword evidence="8" id="KW-0732">Signal</keyword>
<dbReference type="InterPro" id="IPR045249">
    <property type="entry name" value="HARBI1-like"/>
</dbReference>
<keyword evidence="7" id="KW-0539">Nucleus</keyword>
<gene>
    <name evidence="10" type="ORF">ILEXP_LOCUS48563</name>
</gene>
<dbReference type="Pfam" id="PF13359">
    <property type="entry name" value="DDE_Tnp_4"/>
    <property type="match status" value="1"/>
</dbReference>
<protein>
    <recommendedName>
        <fullName evidence="9">DDE Tnp4 domain-containing protein</fullName>
    </recommendedName>
</protein>
<dbReference type="EMBL" id="CAUOFW020007280">
    <property type="protein sequence ID" value="CAK9178644.1"/>
    <property type="molecule type" value="Genomic_DNA"/>
</dbReference>
<feature type="signal peptide" evidence="8">
    <location>
        <begin position="1"/>
        <end position="29"/>
    </location>
</feature>
<dbReference type="GO" id="GO:0016787">
    <property type="term" value="F:hydrolase activity"/>
    <property type="evidence" value="ECO:0007669"/>
    <property type="project" value="UniProtKB-KW"/>
</dbReference>
<keyword evidence="5" id="KW-0479">Metal-binding</keyword>
<dbReference type="GO" id="GO:0046872">
    <property type="term" value="F:metal ion binding"/>
    <property type="evidence" value="ECO:0007669"/>
    <property type="project" value="UniProtKB-KW"/>
</dbReference>
<feature type="chain" id="PRO_5044868420" description="DDE Tnp4 domain-containing protein" evidence="8">
    <location>
        <begin position="30"/>
        <end position="453"/>
    </location>
</feature>
<dbReference type="PANTHER" id="PTHR22930">
    <property type="match status" value="1"/>
</dbReference>
<evidence type="ECO:0000256" key="4">
    <source>
        <dbReference type="ARBA" id="ARBA00022722"/>
    </source>
</evidence>
<evidence type="ECO:0000256" key="5">
    <source>
        <dbReference type="ARBA" id="ARBA00022723"/>
    </source>
</evidence>
<accession>A0ABC8UA61</accession>
<comment type="cofactor">
    <cofactor evidence="1">
        <name>a divalent metal cation</name>
        <dbReference type="ChEBI" id="CHEBI:60240"/>
    </cofactor>
</comment>
<evidence type="ECO:0000256" key="1">
    <source>
        <dbReference type="ARBA" id="ARBA00001968"/>
    </source>
</evidence>
<proteinExistence type="inferred from homology"/>
<keyword evidence="4" id="KW-0540">Nuclease</keyword>
<sequence length="453" mass="50083">MNSRELSALLSTLISELLLILLLFPSSNPFSIADSSSTSTSSFCGNLFPLIHCFLSTAEIATTFSFLSVPRKRKRTHFSESDSTDEDNGAGAGVDELDRVHSVMPQNPDSFKLCFKMTSSTFEWLSGLLEPLLECRDPIDSPLNLSAETRLGIGLFRLATGADFPEISSRFQVSESITKFCVKQLCRVLCTNFRFWVGFPSPNELETVSTQFENLTGMPNCCGIIDCARFSVIRYDGSKSISEDKFQEESIAAQIIVDSSSRILSIIAGFRGDKGDSRILKSSTLYKDIQGGMVLNSEPICVDGVDIPQYLVGDGGYPLLPWLVVPFVDPKAGSFEENFNNAHHLMRLPAIKTIASLKKWGVLSRPIEVEFKTAVAYIGACSILHNVLLMREDYSALCDELGDYSLHDQNSQFYRDASLEESSIEKKASEIRSVLATRAREFDTSDHPMDPGS</sequence>
<evidence type="ECO:0000256" key="8">
    <source>
        <dbReference type="SAM" id="SignalP"/>
    </source>
</evidence>